<reference evidence="1 2" key="1">
    <citation type="journal article" date="2015" name="Sci. Rep.">
        <title>Genome of the facultative scuticociliatosis pathogen Pseudocohnilembus persalinus provides insight into its virulence through horizontal gene transfer.</title>
        <authorList>
            <person name="Xiong J."/>
            <person name="Wang G."/>
            <person name="Cheng J."/>
            <person name="Tian M."/>
            <person name="Pan X."/>
            <person name="Warren A."/>
            <person name="Jiang C."/>
            <person name="Yuan D."/>
            <person name="Miao W."/>
        </authorList>
    </citation>
    <scope>NUCLEOTIDE SEQUENCE [LARGE SCALE GENOMIC DNA]</scope>
    <source>
        <strain evidence="1">36N120E</strain>
    </source>
</reference>
<dbReference type="AlphaFoldDB" id="A0A0V0R954"/>
<organism evidence="1 2">
    <name type="scientific">Pseudocohnilembus persalinus</name>
    <name type="common">Ciliate</name>
    <dbReference type="NCBI Taxonomy" id="266149"/>
    <lineage>
        <taxon>Eukaryota</taxon>
        <taxon>Sar</taxon>
        <taxon>Alveolata</taxon>
        <taxon>Ciliophora</taxon>
        <taxon>Intramacronucleata</taxon>
        <taxon>Oligohymenophorea</taxon>
        <taxon>Scuticociliatia</taxon>
        <taxon>Philasterida</taxon>
        <taxon>Pseudocohnilembidae</taxon>
        <taxon>Pseudocohnilembus</taxon>
    </lineage>
</organism>
<evidence type="ECO:0000313" key="2">
    <source>
        <dbReference type="Proteomes" id="UP000054937"/>
    </source>
</evidence>
<comment type="caution">
    <text evidence="1">The sequence shown here is derived from an EMBL/GenBank/DDBJ whole genome shotgun (WGS) entry which is preliminary data.</text>
</comment>
<dbReference type="InParanoid" id="A0A0V0R954"/>
<keyword evidence="2" id="KW-1185">Reference proteome</keyword>
<evidence type="ECO:0000313" key="1">
    <source>
        <dbReference type="EMBL" id="KRX11037.1"/>
    </source>
</evidence>
<dbReference type="Proteomes" id="UP000054937">
    <property type="component" value="Unassembled WGS sequence"/>
</dbReference>
<sequence length="328" mass="37933">MCSKCGGLDTIFQRSTNAIYQSIQRNSQQYLQSQKNSANENFQKIQREVKSRNRISARKQTFKLNYEKDKTFQPFGLNYNNNNNNLINNGSITNFLETDPDNTSFSTSNNIISQKGSQTCREHLNKSNNNFNSCVNFIKNQKKFQNQITNSASSTNFARNISSQTTSRNQSQNWQQFTPLLQGKQRGNAFFQQKRQAQKNQKSLENRSSIYFYQSGVPGIKNSQILEQNQTQVYNNSITEFNNTVEQQQNLKKTSNNQNGHTELQMNQRKLNSENQGLLQFQSNQLKQPLKQYNSSIVACDNYGRFSKIKSLSDLYHETKQSKISHKL</sequence>
<dbReference type="EMBL" id="LDAU01000008">
    <property type="protein sequence ID" value="KRX11037.1"/>
    <property type="molecule type" value="Genomic_DNA"/>
</dbReference>
<protein>
    <submittedName>
        <fullName evidence="1">Uncharacterized protein</fullName>
    </submittedName>
</protein>
<gene>
    <name evidence="1" type="ORF">PPERSA_01236</name>
</gene>
<accession>A0A0V0R954</accession>
<proteinExistence type="predicted"/>
<name>A0A0V0R954_PSEPJ</name>